<evidence type="ECO:0000256" key="1">
    <source>
        <dbReference type="ARBA" id="ARBA00022729"/>
    </source>
</evidence>
<dbReference type="EMBL" id="LQMT02000012">
    <property type="protein sequence ID" value="ONF71428.1"/>
    <property type="molecule type" value="Genomic_DNA"/>
</dbReference>
<dbReference type="InterPro" id="IPR013517">
    <property type="entry name" value="FG-GAP"/>
</dbReference>
<dbReference type="PANTHER" id="PTHR46580">
    <property type="entry name" value="SENSOR KINASE-RELATED"/>
    <property type="match status" value="1"/>
</dbReference>
<evidence type="ECO:0000313" key="2">
    <source>
        <dbReference type="EMBL" id="ONF71428.1"/>
    </source>
</evidence>
<dbReference type="Gene3D" id="2.40.128.340">
    <property type="match status" value="1"/>
</dbReference>
<dbReference type="PANTHER" id="PTHR46580:SF4">
    <property type="entry name" value="ATP_GTP-BINDING PROTEIN"/>
    <property type="match status" value="1"/>
</dbReference>
<comment type="caution">
    <text evidence="2">The sequence shown here is derived from an EMBL/GenBank/DDBJ whole genome shotgun (WGS) entry which is preliminary data.</text>
</comment>
<dbReference type="SUPFAM" id="SSF69318">
    <property type="entry name" value="Integrin alpha N-terminal domain"/>
    <property type="match status" value="1"/>
</dbReference>
<evidence type="ECO:0000313" key="3">
    <source>
        <dbReference type="Proteomes" id="UP000076660"/>
    </source>
</evidence>
<dbReference type="Gene3D" id="2.130.10.130">
    <property type="entry name" value="Integrin alpha, N-terminal"/>
    <property type="match status" value="1"/>
</dbReference>
<gene>
    <name evidence="2" type="ORF">AVR91_0212150</name>
</gene>
<dbReference type="Pfam" id="PF13517">
    <property type="entry name" value="FG-GAP_3"/>
    <property type="match status" value="2"/>
</dbReference>
<organism evidence="2 3">
    <name type="scientific">Amycolatopsis keratiniphila subsp. keratiniphila</name>
    <dbReference type="NCBI Taxonomy" id="227715"/>
    <lineage>
        <taxon>Bacteria</taxon>
        <taxon>Bacillati</taxon>
        <taxon>Actinomycetota</taxon>
        <taxon>Actinomycetes</taxon>
        <taxon>Pseudonocardiales</taxon>
        <taxon>Pseudonocardiaceae</taxon>
        <taxon>Amycolatopsis</taxon>
        <taxon>Amycolatopsis japonica group</taxon>
    </lineage>
</organism>
<dbReference type="Proteomes" id="UP000076660">
    <property type="component" value="Unassembled WGS sequence"/>
</dbReference>
<name>A0A1W2LXW9_9PSEU</name>
<evidence type="ECO:0008006" key="4">
    <source>
        <dbReference type="Google" id="ProtNLM"/>
    </source>
</evidence>
<proteinExistence type="predicted"/>
<dbReference type="AlphaFoldDB" id="A0A1W2LXW9"/>
<reference evidence="2 3" key="1">
    <citation type="submission" date="2016-12" db="EMBL/GenBank/DDBJ databases">
        <title>Amycolatopsis keratiniphila subsp. keratiniphila genome sequencing and assembly.</title>
        <authorList>
            <person name="Mayilraj S."/>
            <person name="Kaur N."/>
        </authorList>
    </citation>
    <scope>NUCLEOTIDE SEQUENCE [LARGE SCALE GENOMIC DNA]</scope>
    <source>
        <strain evidence="2 3">DSM 44409</strain>
    </source>
</reference>
<sequence>MNSSGSPRAVRFAAALMALVTVVAGLLTFGTRNEASAASTVGGAITRAEIIARAKYWYDRGDTWYSQDQADAISDGTGGKYRPDCSGLVAMAWHLPKKSDGWDLNTGDFESYSHKSWLPSLHDLLPGDALLKNGHIELFEKWVDPKDHSAGAWVYSENTYGQKTNHNTNSWSEMTTYRGIRYDKVIEKSLDGGDFDGNGAGDIYATGTGTLTIWNGKGNNNFGTADPVGGGWEGFTRPAAGDFNKDGKTDLAAVKNGTLYVWNGKGGNKFGAADAVGSGWEPFTAPVAGDFNNDGISDLSAVKDGTLYIWNGKGGNHFTPADPVGGGWEPFTAPIAGDFNNDGKTDLAAVRDGNTLHIWNGKGSNKFGAADAIGSGWGDYHTTLMSLGDVNKDGHSDIAAVNKNTGTLYLWNGKGGNKFGPADALGGGWLPHF</sequence>
<accession>A0A1W2LXW9</accession>
<protein>
    <recommendedName>
        <fullName evidence="4">Repeat domain-containing protein</fullName>
    </recommendedName>
</protein>
<keyword evidence="1" id="KW-0732">Signal</keyword>
<dbReference type="InterPro" id="IPR028994">
    <property type="entry name" value="Integrin_alpha_N"/>
</dbReference>